<organism evidence="2 3">
    <name type="scientific">Flavobacterium procerum</name>
    <dbReference type="NCBI Taxonomy" id="1455569"/>
    <lineage>
        <taxon>Bacteria</taxon>
        <taxon>Pseudomonadati</taxon>
        <taxon>Bacteroidota</taxon>
        <taxon>Flavobacteriia</taxon>
        <taxon>Flavobacteriales</taxon>
        <taxon>Flavobacteriaceae</taxon>
        <taxon>Flavobacterium</taxon>
    </lineage>
</organism>
<sequence length="164" mass="19079">MKKLDIRVVLLQFFGIILLTNGILQLRYFSVAEKFICAINHFNNQSSECWKKFFPSKEDFFDFFPGIYVWIFIGLMIGILIVSFLNWKNKLSALNTILVAIVMYIILKLKLFRRGIISRPFHPVRALFSDDFGTQCLIEGITFTICGLLVLYFSVIFKNNSIEN</sequence>
<accession>A0ABV6BLS8</accession>
<proteinExistence type="predicted"/>
<dbReference type="Proteomes" id="UP001589734">
    <property type="component" value="Unassembled WGS sequence"/>
</dbReference>
<dbReference type="EMBL" id="JBHLYW010000003">
    <property type="protein sequence ID" value="MFC0075928.1"/>
    <property type="molecule type" value="Genomic_DNA"/>
</dbReference>
<keyword evidence="1" id="KW-1133">Transmembrane helix</keyword>
<keyword evidence="1" id="KW-0812">Transmembrane</keyword>
<dbReference type="RefSeq" id="WP_379683344.1">
    <property type="nucleotide sequence ID" value="NZ_JBHLYW010000003.1"/>
</dbReference>
<protein>
    <submittedName>
        <fullName evidence="2">Uncharacterized protein</fullName>
    </submittedName>
</protein>
<comment type="caution">
    <text evidence="2">The sequence shown here is derived from an EMBL/GenBank/DDBJ whole genome shotgun (WGS) entry which is preliminary data.</text>
</comment>
<evidence type="ECO:0000256" key="1">
    <source>
        <dbReference type="SAM" id="Phobius"/>
    </source>
</evidence>
<keyword evidence="1" id="KW-0472">Membrane</keyword>
<feature type="transmembrane region" description="Helical" evidence="1">
    <location>
        <begin position="132"/>
        <end position="157"/>
    </location>
</feature>
<evidence type="ECO:0000313" key="2">
    <source>
        <dbReference type="EMBL" id="MFC0075928.1"/>
    </source>
</evidence>
<keyword evidence="3" id="KW-1185">Reference proteome</keyword>
<feature type="transmembrane region" description="Helical" evidence="1">
    <location>
        <begin position="6"/>
        <end position="24"/>
    </location>
</feature>
<gene>
    <name evidence="2" type="ORF">ACFFLS_02665</name>
</gene>
<reference evidence="2 3" key="1">
    <citation type="submission" date="2024-09" db="EMBL/GenBank/DDBJ databases">
        <authorList>
            <person name="Sun Q."/>
            <person name="Mori K."/>
        </authorList>
    </citation>
    <scope>NUCLEOTIDE SEQUENCE [LARGE SCALE GENOMIC DNA]</scope>
    <source>
        <strain evidence="2 3">CGMCC 1.12926</strain>
    </source>
</reference>
<feature type="transmembrane region" description="Helical" evidence="1">
    <location>
        <begin position="60"/>
        <end position="85"/>
    </location>
</feature>
<name>A0ABV6BLS8_9FLAO</name>
<feature type="transmembrane region" description="Helical" evidence="1">
    <location>
        <begin position="91"/>
        <end position="111"/>
    </location>
</feature>
<evidence type="ECO:0000313" key="3">
    <source>
        <dbReference type="Proteomes" id="UP001589734"/>
    </source>
</evidence>